<dbReference type="InterPro" id="IPR004563">
    <property type="entry name" value="Apolipo_AcylTrfase"/>
</dbReference>
<feature type="transmembrane region" description="Helical" evidence="9">
    <location>
        <begin position="99"/>
        <end position="120"/>
    </location>
</feature>
<dbReference type="NCBIfam" id="TIGR00546">
    <property type="entry name" value="lnt"/>
    <property type="match status" value="1"/>
</dbReference>
<comment type="function">
    <text evidence="9">Catalyzes the phospholipid dependent N-acylation of the N-terminal cysteine of apolipoprotein, the last step in lipoprotein maturation.</text>
</comment>
<dbReference type="InterPro" id="IPR045378">
    <property type="entry name" value="LNT_N"/>
</dbReference>
<dbReference type="PANTHER" id="PTHR38686:SF1">
    <property type="entry name" value="APOLIPOPROTEIN N-ACYLTRANSFERASE"/>
    <property type="match status" value="1"/>
</dbReference>
<dbReference type="AlphaFoldDB" id="A0A371XHS3"/>
<evidence type="ECO:0000256" key="5">
    <source>
        <dbReference type="ARBA" id="ARBA00022692"/>
    </source>
</evidence>
<dbReference type="Pfam" id="PF20154">
    <property type="entry name" value="LNT_N"/>
    <property type="match status" value="1"/>
</dbReference>
<dbReference type="Proteomes" id="UP000262379">
    <property type="component" value="Unassembled WGS sequence"/>
</dbReference>
<protein>
    <recommendedName>
        <fullName evidence="9">Apolipoprotein N-acyltransferase</fullName>
        <shortName evidence="9">ALP N-acyltransferase</shortName>
        <ecNumber evidence="9">2.3.1.269</ecNumber>
    </recommendedName>
</protein>
<evidence type="ECO:0000256" key="7">
    <source>
        <dbReference type="ARBA" id="ARBA00023136"/>
    </source>
</evidence>
<dbReference type="PROSITE" id="PS50263">
    <property type="entry name" value="CN_HYDROLASE"/>
    <property type="match status" value="1"/>
</dbReference>
<dbReference type="GO" id="GO:0016410">
    <property type="term" value="F:N-acyltransferase activity"/>
    <property type="evidence" value="ECO:0007669"/>
    <property type="project" value="UniProtKB-UniRule"/>
</dbReference>
<dbReference type="PANTHER" id="PTHR38686">
    <property type="entry name" value="APOLIPOPROTEIN N-ACYLTRANSFERASE"/>
    <property type="match status" value="1"/>
</dbReference>
<name>A0A371XHS3_9HYPH</name>
<keyword evidence="12" id="KW-1185">Reference proteome</keyword>
<evidence type="ECO:0000256" key="3">
    <source>
        <dbReference type="ARBA" id="ARBA00022475"/>
    </source>
</evidence>
<dbReference type="Pfam" id="PF00795">
    <property type="entry name" value="CN_hydrolase"/>
    <property type="match status" value="1"/>
</dbReference>
<feature type="domain" description="CN hydrolase" evidence="10">
    <location>
        <begin position="241"/>
        <end position="488"/>
    </location>
</feature>
<keyword evidence="4 9" id="KW-0808">Transferase</keyword>
<keyword evidence="5 9" id="KW-0812">Transmembrane</keyword>
<keyword evidence="3 9" id="KW-1003">Cell membrane</keyword>
<sequence>MNRLAGNIVLLSGGKRTLAAVLAGAFAVLTQAPFDFMLAGFISFPVLAWLLDGAAPAPSASMLGRLKPSFRVGWWFGFGYFLAGLWWIGGAVMVESQTYAWALPFAIVGLPLLLAIYFGIATALARIFWTDGIGRIAALAFAFALAEWLREALFTGFPWNPVGFGLMPIPLLMQSVGVVGVIGMNALAVFIFAMPALLVGRKHRPVGILAAIALLAAHAGYGFYSMTREQPVAETLQVRIVQPNIDLTEKWDETVRDRIFASELSLSKQPPATGKQKPQLIVWPETSIPFLFQEHPDGLRMIGDMLNDGQTLFAGVARTEGGGDSTLYYNSIVSINDKGEIADAVDKVHLVPFGEYIPFEDFFERIGINQFVSGPMNFVAGANRHPLSTPGGFSALPYICYEIIFPDLMMQPSPAKSFILNVTNDAWFGNTPGPYQHLRQAQIRAVETGLPVVRAANTGISAFIDEKGRVLDALAIESQGILDTSLRVPANSQMDSRLQNKIGAGIALLFALVAAILALQRKMKN</sequence>
<comment type="caution">
    <text evidence="11">The sequence shown here is derived from an EMBL/GenBank/DDBJ whole genome shotgun (WGS) entry which is preliminary data.</text>
</comment>
<comment type="pathway">
    <text evidence="9">Protein modification; lipoprotein biosynthesis (N-acyl transfer).</text>
</comment>
<evidence type="ECO:0000256" key="8">
    <source>
        <dbReference type="ARBA" id="ARBA00023315"/>
    </source>
</evidence>
<evidence type="ECO:0000313" key="12">
    <source>
        <dbReference type="Proteomes" id="UP000262379"/>
    </source>
</evidence>
<evidence type="ECO:0000256" key="9">
    <source>
        <dbReference type="HAMAP-Rule" id="MF_01148"/>
    </source>
</evidence>
<organism evidence="11 12">
    <name type="scientific">Mesorhizobium denitrificans</name>
    <dbReference type="NCBI Taxonomy" id="2294114"/>
    <lineage>
        <taxon>Bacteria</taxon>
        <taxon>Pseudomonadati</taxon>
        <taxon>Pseudomonadota</taxon>
        <taxon>Alphaproteobacteria</taxon>
        <taxon>Hyphomicrobiales</taxon>
        <taxon>Phyllobacteriaceae</taxon>
        <taxon>Mesorhizobium</taxon>
    </lineage>
</organism>
<evidence type="ECO:0000256" key="2">
    <source>
        <dbReference type="ARBA" id="ARBA00010065"/>
    </source>
</evidence>
<gene>
    <name evidence="9" type="primary">lnt</name>
    <name evidence="11" type="ORF">DY251_06420</name>
</gene>
<dbReference type="RefSeq" id="WP_116623028.1">
    <property type="nucleotide sequence ID" value="NZ_QURN01000004.1"/>
</dbReference>
<accession>A0A371XHS3</accession>
<dbReference type="GO" id="GO:0042158">
    <property type="term" value="P:lipoprotein biosynthetic process"/>
    <property type="evidence" value="ECO:0007669"/>
    <property type="project" value="UniProtKB-UniRule"/>
</dbReference>
<evidence type="ECO:0000256" key="1">
    <source>
        <dbReference type="ARBA" id="ARBA00004651"/>
    </source>
</evidence>
<dbReference type="InterPro" id="IPR003010">
    <property type="entry name" value="C-N_Hydrolase"/>
</dbReference>
<dbReference type="UniPathway" id="UPA00666"/>
<feature type="transmembrane region" description="Helical" evidence="9">
    <location>
        <begin position="169"/>
        <end position="194"/>
    </location>
</feature>
<dbReference type="EC" id="2.3.1.269" evidence="9"/>
<keyword evidence="11" id="KW-0449">Lipoprotein</keyword>
<comment type="subcellular location">
    <subcellularLocation>
        <location evidence="1 9">Cell membrane</location>
        <topology evidence="1 9">Multi-pass membrane protein</topology>
    </subcellularLocation>
</comment>
<dbReference type="Gene3D" id="3.60.110.10">
    <property type="entry name" value="Carbon-nitrogen hydrolase"/>
    <property type="match status" value="1"/>
</dbReference>
<keyword evidence="8 9" id="KW-0012">Acyltransferase</keyword>
<evidence type="ECO:0000259" key="10">
    <source>
        <dbReference type="PROSITE" id="PS50263"/>
    </source>
</evidence>
<dbReference type="InterPro" id="IPR036526">
    <property type="entry name" value="C-N_Hydrolase_sf"/>
</dbReference>
<evidence type="ECO:0000256" key="6">
    <source>
        <dbReference type="ARBA" id="ARBA00022989"/>
    </source>
</evidence>
<proteinExistence type="inferred from homology"/>
<comment type="similarity">
    <text evidence="2 9">Belongs to the CN hydrolase family. Apolipoprotein N-acyltransferase subfamily.</text>
</comment>
<reference evidence="12" key="1">
    <citation type="submission" date="2018-08" db="EMBL/GenBank/DDBJ databases">
        <authorList>
            <person name="Im W.T."/>
        </authorList>
    </citation>
    <scope>NUCLEOTIDE SEQUENCE [LARGE SCALE GENOMIC DNA]</scope>
    <source>
        <strain evidence="12">LA-28</strain>
    </source>
</reference>
<dbReference type="GO" id="GO:0005886">
    <property type="term" value="C:plasma membrane"/>
    <property type="evidence" value="ECO:0007669"/>
    <property type="project" value="UniProtKB-SubCell"/>
</dbReference>
<dbReference type="SUPFAM" id="SSF56317">
    <property type="entry name" value="Carbon-nitrogen hydrolase"/>
    <property type="match status" value="1"/>
</dbReference>
<feature type="transmembrane region" description="Helical" evidence="9">
    <location>
        <begin position="132"/>
        <end position="149"/>
    </location>
</feature>
<keyword evidence="6 9" id="KW-1133">Transmembrane helix</keyword>
<feature type="transmembrane region" description="Helical" evidence="9">
    <location>
        <begin position="502"/>
        <end position="519"/>
    </location>
</feature>
<evidence type="ECO:0000313" key="11">
    <source>
        <dbReference type="EMBL" id="RFC68594.1"/>
    </source>
</evidence>
<dbReference type="EMBL" id="QURN01000004">
    <property type="protein sequence ID" value="RFC68594.1"/>
    <property type="molecule type" value="Genomic_DNA"/>
</dbReference>
<feature type="transmembrane region" description="Helical" evidence="9">
    <location>
        <begin position="72"/>
        <end position="93"/>
    </location>
</feature>
<keyword evidence="7 9" id="KW-0472">Membrane</keyword>
<dbReference type="HAMAP" id="MF_01148">
    <property type="entry name" value="Lnt"/>
    <property type="match status" value="1"/>
</dbReference>
<feature type="transmembrane region" description="Helical" evidence="9">
    <location>
        <begin position="29"/>
        <end position="51"/>
    </location>
</feature>
<feature type="transmembrane region" description="Helical" evidence="9">
    <location>
        <begin position="206"/>
        <end position="224"/>
    </location>
</feature>
<evidence type="ECO:0000256" key="4">
    <source>
        <dbReference type="ARBA" id="ARBA00022679"/>
    </source>
</evidence>
<dbReference type="CDD" id="cd07571">
    <property type="entry name" value="ALP_N-acyl_transferase"/>
    <property type="match status" value="1"/>
</dbReference>
<comment type="catalytic activity">
    <reaction evidence="9">
        <text>N-terminal S-1,2-diacyl-sn-glyceryl-L-cysteinyl-[lipoprotein] + a glycerophospholipid = N-acyl-S-1,2-diacyl-sn-glyceryl-L-cysteinyl-[lipoprotein] + a 2-acyl-sn-glycero-3-phospholipid + H(+)</text>
        <dbReference type="Rhea" id="RHEA:48228"/>
        <dbReference type="Rhea" id="RHEA-COMP:14681"/>
        <dbReference type="Rhea" id="RHEA-COMP:14684"/>
        <dbReference type="ChEBI" id="CHEBI:15378"/>
        <dbReference type="ChEBI" id="CHEBI:136912"/>
        <dbReference type="ChEBI" id="CHEBI:140656"/>
        <dbReference type="ChEBI" id="CHEBI:140657"/>
        <dbReference type="ChEBI" id="CHEBI:140660"/>
        <dbReference type="EC" id="2.3.1.269"/>
    </reaction>
</comment>